<keyword evidence="2" id="KW-1185">Reference proteome</keyword>
<dbReference type="EMBL" id="JACJHX010000010">
    <property type="protein sequence ID" value="MBA9027864.1"/>
    <property type="molecule type" value="Genomic_DNA"/>
</dbReference>
<dbReference type="Pfam" id="PF08680">
    <property type="entry name" value="DUF1779"/>
    <property type="match status" value="1"/>
</dbReference>
<dbReference type="Proteomes" id="UP000626697">
    <property type="component" value="Unassembled WGS sequence"/>
</dbReference>
<reference evidence="1 2" key="1">
    <citation type="submission" date="2020-08" db="EMBL/GenBank/DDBJ databases">
        <title>Genomic Encyclopedia of Type Strains, Phase IV (KMG-IV): sequencing the most valuable type-strain genomes for metagenomic binning, comparative biology and taxonomic classification.</title>
        <authorList>
            <person name="Goeker M."/>
        </authorList>
    </citation>
    <scope>NUCLEOTIDE SEQUENCE [LARGE SCALE GENOMIC DNA]</scope>
    <source>
        <strain evidence="1 2">DSM 105481</strain>
    </source>
</reference>
<evidence type="ECO:0000313" key="1">
    <source>
        <dbReference type="EMBL" id="MBA9027864.1"/>
    </source>
</evidence>
<evidence type="ECO:0000313" key="2">
    <source>
        <dbReference type="Proteomes" id="UP000626697"/>
    </source>
</evidence>
<comment type="caution">
    <text evidence="1">The sequence shown here is derived from an EMBL/GenBank/DDBJ whole genome shotgun (WGS) entry which is preliminary data.</text>
</comment>
<sequence>MKKTITYIMFVGLILIVLGNSTSVAKNKQDIEKIIELLEANINIEISDWSVYVREKTLMIDTRKDFNKEVKKLQKIFPDFTWTITTEDKKWTATATYVDPKTNLTESLHLMSSQEQSHIVSYMIYEAKGHSWNANYSSFIEGDFQGRKKVIFRGKPSTFTCIKGTFNDNIDTVLSSKSIRLLDLFQAEEIESVKEPHFISMSARSNMFTETLTHESLNLQFALRTDGLGKKTTFVVGTPIITFEY</sequence>
<protein>
    <recommendedName>
        <fullName evidence="3">TATA-box binding protein</fullName>
    </recommendedName>
</protein>
<name>A0ABR6CSD3_9BACI</name>
<proteinExistence type="predicted"/>
<evidence type="ECO:0008006" key="3">
    <source>
        <dbReference type="Google" id="ProtNLM"/>
    </source>
</evidence>
<dbReference type="InterPro" id="IPR014794">
    <property type="entry name" value="DUF1779"/>
</dbReference>
<dbReference type="Gene3D" id="3.30.2030.10">
    <property type="entry name" value="YwmB-like"/>
    <property type="match status" value="1"/>
</dbReference>
<accession>A0ABR6CSD3</accession>
<gene>
    <name evidence="1" type="ORF">HNP81_003156</name>
</gene>
<organism evidence="1 2">
    <name type="scientific">Peribacillus huizhouensis</name>
    <dbReference type="NCBI Taxonomy" id="1501239"/>
    <lineage>
        <taxon>Bacteria</taxon>
        <taxon>Bacillati</taxon>
        <taxon>Bacillota</taxon>
        <taxon>Bacilli</taxon>
        <taxon>Bacillales</taxon>
        <taxon>Bacillaceae</taxon>
        <taxon>Peribacillus</taxon>
    </lineage>
</organism>
<dbReference type="SUPFAM" id="SSF143842">
    <property type="entry name" value="YwmB-like"/>
    <property type="match status" value="1"/>
</dbReference>
<dbReference type="RefSeq" id="WP_182503183.1">
    <property type="nucleotide sequence ID" value="NZ_JACJHX010000010.1"/>
</dbReference>
<dbReference type="Gene3D" id="3.30.360.40">
    <property type="entry name" value="YwmB-like"/>
    <property type="match status" value="1"/>
</dbReference>
<dbReference type="InterPro" id="IPR036209">
    <property type="entry name" value="YwmB-like_sf"/>
</dbReference>